<dbReference type="EMBL" id="OY569118">
    <property type="protein sequence ID" value="CAJ1001839.1"/>
    <property type="molecule type" value="Genomic_DNA"/>
</dbReference>
<gene>
    <name evidence="14" type="ORF">BSPP4475_05860</name>
</gene>
<dbReference type="SMART" id="SM00116">
    <property type="entry name" value="CBS"/>
    <property type="match status" value="2"/>
</dbReference>
<dbReference type="Pfam" id="PF01595">
    <property type="entry name" value="CNNM"/>
    <property type="match status" value="1"/>
</dbReference>
<dbReference type="PANTHER" id="PTHR43099">
    <property type="entry name" value="UPF0053 PROTEIN YRKA"/>
    <property type="match status" value="1"/>
</dbReference>
<dbReference type="GO" id="GO:0050660">
    <property type="term" value="F:flavin adenine dinucleotide binding"/>
    <property type="evidence" value="ECO:0007669"/>
    <property type="project" value="InterPro"/>
</dbReference>
<keyword evidence="7 9" id="KW-0129">CBS domain</keyword>
<dbReference type="InterPro" id="IPR000644">
    <property type="entry name" value="CBS_dom"/>
</dbReference>
<feature type="transmembrane region" description="Helical" evidence="11">
    <location>
        <begin position="143"/>
        <end position="165"/>
    </location>
</feature>
<sequence length="456" mass="51200">MESPIGPIGEIVLNLLLVGFLVFLNAFFVAAEFSLVKVRQTRLAQLASEGNKRAAYAQKVTRQLDAYLSACQLGITLASLGLGWVGEPAVAHFVEPVLVSLNLPQSLATPISLAIAFGFITFLHIIFGELAPKSLAIQRAETTSLWTAAPLMFFYKLSYPLIWLLNGTANFFIRRLGIEPAAEHDSAHTEEEIRLLVNQSHKSGHIDQTELALVDNVFAFSERLAREIMIPRIDMVCLYDDNTFEENLEIMRQSRHSRFPVAHEDKDRLIGFVHTSDFYLSALTYGKAELKDFLRPLLTVPESMEISHVLRLMQKRRSQMAIVIDEYGGTAGLITMEDILEEIVGDIQDEFDENERPDIESSNNNEWSVSGKMLLSELNDIIPVEMHSDEVDTIAGWLYSQLNEDVAEGKSVRLQDYLFTITELENHRITRVSITYVGENAPPTESDETVLLPAQS</sequence>
<organism evidence="14 15">
    <name type="scientific">Brevibacillus aydinogluensis</name>
    <dbReference type="NCBI Taxonomy" id="927786"/>
    <lineage>
        <taxon>Bacteria</taxon>
        <taxon>Bacillati</taxon>
        <taxon>Bacillota</taxon>
        <taxon>Bacilli</taxon>
        <taxon>Bacillales</taxon>
        <taxon>Paenibacillaceae</taxon>
        <taxon>Brevibacillus</taxon>
    </lineage>
</organism>
<dbReference type="KEGG" id="bayd:BSPP4475_05860"/>
<feature type="domain" description="CNNM transmembrane" evidence="13">
    <location>
        <begin position="7"/>
        <end position="210"/>
    </location>
</feature>
<dbReference type="CDD" id="cd04590">
    <property type="entry name" value="CBS_pair_CorC_HlyC_assoc"/>
    <property type="match status" value="1"/>
</dbReference>
<evidence type="ECO:0000256" key="9">
    <source>
        <dbReference type="PROSITE-ProRule" id="PRU00703"/>
    </source>
</evidence>
<keyword evidence="15" id="KW-1185">Reference proteome</keyword>
<proteinExistence type="inferred from homology"/>
<keyword evidence="3" id="KW-1003">Cell membrane</keyword>
<feature type="domain" description="CBS" evidence="12">
    <location>
        <begin position="293"/>
        <end position="350"/>
    </location>
</feature>
<dbReference type="SMART" id="SM01091">
    <property type="entry name" value="CorC_HlyC"/>
    <property type="match status" value="1"/>
</dbReference>
<evidence type="ECO:0000256" key="5">
    <source>
        <dbReference type="ARBA" id="ARBA00022737"/>
    </source>
</evidence>
<keyword evidence="6 10" id="KW-1133">Transmembrane helix</keyword>
<evidence type="ECO:0000256" key="3">
    <source>
        <dbReference type="ARBA" id="ARBA00022475"/>
    </source>
</evidence>
<evidence type="ECO:0000256" key="6">
    <source>
        <dbReference type="ARBA" id="ARBA00022989"/>
    </source>
</evidence>
<evidence type="ECO:0000256" key="7">
    <source>
        <dbReference type="ARBA" id="ARBA00023122"/>
    </source>
</evidence>
<evidence type="ECO:0000313" key="15">
    <source>
        <dbReference type="Proteomes" id="UP001189619"/>
    </source>
</evidence>
<comment type="subcellular location">
    <subcellularLocation>
        <location evidence="1">Cell membrane</location>
        <topology evidence="1">Multi-pass membrane protein</topology>
    </subcellularLocation>
</comment>
<evidence type="ECO:0000256" key="4">
    <source>
        <dbReference type="ARBA" id="ARBA00022692"/>
    </source>
</evidence>
<dbReference type="PROSITE" id="PS51846">
    <property type="entry name" value="CNNM"/>
    <property type="match status" value="1"/>
</dbReference>
<dbReference type="Pfam" id="PF00571">
    <property type="entry name" value="CBS"/>
    <property type="match status" value="2"/>
</dbReference>
<evidence type="ECO:0000313" key="14">
    <source>
        <dbReference type="EMBL" id="CAJ1001839.1"/>
    </source>
</evidence>
<dbReference type="Gene3D" id="3.30.465.10">
    <property type="match status" value="1"/>
</dbReference>
<evidence type="ECO:0000256" key="10">
    <source>
        <dbReference type="PROSITE-ProRule" id="PRU01193"/>
    </source>
</evidence>
<keyword evidence="5" id="KW-0677">Repeat</keyword>
<dbReference type="InterPro" id="IPR005170">
    <property type="entry name" value="Transptr-assoc_dom"/>
</dbReference>
<accession>A0AA48RBP3</accession>
<keyword evidence="4 10" id="KW-0812">Transmembrane</keyword>
<dbReference type="InterPro" id="IPR036318">
    <property type="entry name" value="FAD-bd_PCMH-like_sf"/>
</dbReference>
<dbReference type="AlphaFoldDB" id="A0AA48RBP3"/>
<evidence type="ECO:0000259" key="12">
    <source>
        <dbReference type="PROSITE" id="PS51371"/>
    </source>
</evidence>
<dbReference type="InterPro" id="IPR016169">
    <property type="entry name" value="FAD-bd_PCMH_sub2"/>
</dbReference>
<dbReference type="SUPFAM" id="SSF56176">
    <property type="entry name" value="FAD-binding/transporter-associated domain-like"/>
    <property type="match status" value="1"/>
</dbReference>
<name>A0AA48RBP3_9BACL</name>
<evidence type="ECO:0000256" key="11">
    <source>
        <dbReference type="SAM" id="Phobius"/>
    </source>
</evidence>
<feature type="domain" description="CBS" evidence="12">
    <location>
        <begin position="229"/>
        <end position="289"/>
    </location>
</feature>
<dbReference type="RefSeq" id="WP_171564500.1">
    <property type="nucleotide sequence ID" value="NZ_JAUSVZ010000012.1"/>
</dbReference>
<dbReference type="InterPro" id="IPR044751">
    <property type="entry name" value="Ion_transp-like_CBS"/>
</dbReference>
<protein>
    <submittedName>
        <fullName evidence="14">HlyC/CorC family transporter</fullName>
    </submittedName>
</protein>
<reference evidence="14" key="1">
    <citation type="submission" date="2023-07" db="EMBL/GenBank/DDBJ databases">
        <authorList>
            <person name="Ivanov I."/>
            <person name="Teneva D."/>
            <person name="Stoikov I."/>
        </authorList>
    </citation>
    <scope>NUCLEOTIDE SEQUENCE</scope>
    <source>
        <strain evidence="14">4475</strain>
    </source>
</reference>
<dbReference type="InterPro" id="IPR002550">
    <property type="entry name" value="CNNM"/>
</dbReference>
<evidence type="ECO:0000256" key="1">
    <source>
        <dbReference type="ARBA" id="ARBA00004651"/>
    </source>
</evidence>
<feature type="transmembrane region" description="Helical" evidence="11">
    <location>
        <begin position="106"/>
        <end position="131"/>
    </location>
</feature>
<evidence type="ECO:0000256" key="2">
    <source>
        <dbReference type="ARBA" id="ARBA00006337"/>
    </source>
</evidence>
<dbReference type="InterPro" id="IPR046342">
    <property type="entry name" value="CBS_dom_sf"/>
</dbReference>
<comment type="similarity">
    <text evidence="2">Belongs to the UPF0053 family.</text>
</comment>
<dbReference type="Gene3D" id="3.10.580.10">
    <property type="entry name" value="CBS-domain"/>
    <property type="match status" value="1"/>
</dbReference>
<dbReference type="PROSITE" id="PS51371">
    <property type="entry name" value="CBS"/>
    <property type="match status" value="2"/>
</dbReference>
<evidence type="ECO:0000259" key="13">
    <source>
        <dbReference type="PROSITE" id="PS51846"/>
    </source>
</evidence>
<dbReference type="PANTHER" id="PTHR43099:SF2">
    <property type="entry name" value="UPF0053 PROTEIN YRKA"/>
    <property type="match status" value="1"/>
</dbReference>
<dbReference type="GO" id="GO:0005886">
    <property type="term" value="C:plasma membrane"/>
    <property type="evidence" value="ECO:0007669"/>
    <property type="project" value="UniProtKB-SubCell"/>
</dbReference>
<dbReference type="SUPFAM" id="SSF54631">
    <property type="entry name" value="CBS-domain pair"/>
    <property type="match status" value="1"/>
</dbReference>
<feature type="transmembrane region" description="Helical" evidence="11">
    <location>
        <begin position="66"/>
        <end position="86"/>
    </location>
</feature>
<feature type="transmembrane region" description="Helical" evidence="11">
    <location>
        <begin position="12"/>
        <end position="36"/>
    </location>
</feature>
<dbReference type="InterPro" id="IPR051676">
    <property type="entry name" value="UPF0053_domain"/>
</dbReference>
<evidence type="ECO:0000256" key="8">
    <source>
        <dbReference type="ARBA" id="ARBA00023136"/>
    </source>
</evidence>
<keyword evidence="8 10" id="KW-0472">Membrane</keyword>
<dbReference type="Pfam" id="PF03471">
    <property type="entry name" value="CorC_HlyC"/>
    <property type="match status" value="1"/>
</dbReference>
<dbReference type="FunFam" id="3.10.580.10:FF:000002">
    <property type="entry name" value="Magnesium/cobalt efflux protein CorC"/>
    <property type="match status" value="1"/>
</dbReference>
<dbReference type="Proteomes" id="UP001189619">
    <property type="component" value="Chromosome"/>
</dbReference>